<organism evidence="2 3">
    <name type="scientific">Roseomonas acroporae</name>
    <dbReference type="NCBI Taxonomy" id="2937791"/>
    <lineage>
        <taxon>Bacteria</taxon>
        <taxon>Pseudomonadati</taxon>
        <taxon>Pseudomonadota</taxon>
        <taxon>Alphaproteobacteria</taxon>
        <taxon>Acetobacterales</taxon>
        <taxon>Roseomonadaceae</taxon>
        <taxon>Roseomonas</taxon>
    </lineage>
</organism>
<feature type="region of interest" description="Disordered" evidence="1">
    <location>
        <begin position="176"/>
        <end position="203"/>
    </location>
</feature>
<keyword evidence="3" id="KW-1185">Reference proteome</keyword>
<dbReference type="AlphaFoldDB" id="A0A9X2BWS2"/>
<sequence length="305" mass="34097">MPGPGPHPLDSHEERCRLRLTLSDGRVIEGLHNAVAGRHFLHRTGPGLPLVGEVEGPLQASDIRAIEVVMTRAALLEQGRELLQGPRVPGREPVTRDDFEHRLQTLARAVAAVPEADWQMQVRLKRQFEACAERIALGQGKQAWMLAEARWARKSNASPTMADLWIEPVASPSCFARPRPQDFDPDPAIRRRRVPPPPEVRADPFSVPNMLAALLGRDLKARITRSGDPPHAAAHIQVDMPVKGRARFVLIGERCRGTTRWRAVWDGNDSKPGLRRRLSEATEAYRRMLAAMREGRRSVQPDLFG</sequence>
<proteinExistence type="predicted"/>
<evidence type="ECO:0000256" key="1">
    <source>
        <dbReference type="SAM" id="MobiDB-lite"/>
    </source>
</evidence>
<dbReference type="Proteomes" id="UP001139516">
    <property type="component" value="Unassembled WGS sequence"/>
</dbReference>
<evidence type="ECO:0000313" key="3">
    <source>
        <dbReference type="Proteomes" id="UP001139516"/>
    </source>
</evidence>
<dbReference type="EMBL" id="JALPRX010000158">
    <property type="protein sequence ID" value="MCK8787947.1"/>
    <property type="molecule type" value="Genomic_DNA"/>
</dbReference>
<evidence type="ECO:0000313" key="2">
    <source>
        <dbReference type="EMBL" id="MCK8787947.1"/>
    </source>
</evidence>
<reference evidence="2" key="1">
    <citation type="submission" date="2022-04" db="EMBL/GenBank/DDBJ databases">
        <title>Roseomonas acroporae sp. nov., isolated from coral Acropora digitifera.</title>
        <authorList>
            <person name="Sun H."/>
        </authorList>
    </citation>
    <scope>NUCLEOTIDE SEQUENCE</scope>
    <source>
        <strain evidence="2">NAR14</strain>
    </source>
</reference>
<dbReference type="RefSeq" id="WP_248669992.1">
    <property type="nucleotide sequence ID" value="NZ_JALPRX010000158.1"/>
</dbReference>
<name>A0A9X2BWS2_9PROT</name>
<accession>A0A9X2BWS2</accession>
<protein>
    <submittedName>
        <fullName evidence="2">Uncharacterized protein</fullName>
    </submittedName>
</protein>
<gene>
    <name evidence="2" type="ORF">M0638_26685</name>
</gene>
<comment type="caution">
    <text evidence="2">The sequence shown here is derived from an EMBL/GenBank/DDBJ whole genome shotgun (WGS) entry which is preliminary data.</text>
</comment>